<dbReference type="PROSITE" id="PS50011">
    <property type="entry name" value="PROTEIN_KINASE_DOM"/>
    <property type="match status" value="1"/>
</dbReference>
<dbReference type="PANTHER" id="PTHR24189">
    <property type="entry name" value="MYOTROPHIN"/>
    <property type="match status" value="1"/>
</dbReference>
<proteinExistence type="predicted"/>
<dbReference type="SUPFAM" id="SSF48403">
    <property type="entry name" value="Ankyrin repeat"/>
    <property type="match status" value="1"/>
</dbReference>
<dbReference type="InterPro" id="IPR050745">
    <property type="entry name" value="Multifunctional_regulatory"/>
</dbReference>
<feature type="domain" description="Protein kinase" evidence="5">
    <location>
        <begin position="59"/>
        <end position="331"/>
    </location>
</feature>
<evidence type="ECO:0000256" key="1">
    <source>
        <dbReference type="ARBA" id="ARBA00022737"/>
    </source>
</evidence>
<evidence type="ECO:0000256" key="4">
    <source>
        <dbReference type="SAM" id="MobiDB-lite"/>
    </source>
</evidence>
<protein>
    <recommendedName>
        <fullName evidence="5">Protein kinase domain-containing protein</fullName>
    </recommendedName>
</protein>
<dbReference type="SMART" id="SM00248">
    <property type="entry name" value="ANK"/>
    <property type="match status" value="2"/>
</dbReference>
<dbReference type="KEGG" id="pgri:PgNI_08512"/>
<evidence type="ECO:0000256" key="2">
    <source>
        <dbReference type="ARBA" id="ARBA00023043"/>
    </source>
</evidence>
<dbReference type="Pfam" id="PF00069">
    <property type="entry name" value="Pkinase"/>
    <property type="match status" value="1"/>
</dbReference>
<evidence type="ECO:0000313" key="6">
    <source>
        <dbReference type="Proteomes" id="UP000515153"/>
    </source>
</evidence>
<organism evidence="6 7">
    <name type="scientific">Pyricularia grisea</name>
    <name type="common">Crabgrass-specific blast fungus</name>
    <name type="synonym">Magnaporthe grisea</name>
    <dbReference type="NCBI Taxonomy" id="148305"/>
    <lineage>
        <taxon>Eukaryota</taxon>
        <taxon>Fungi</taxon>
        <taxon>Dikarya</taxon>
        <taxon>Ascomycota</taxon>
        <taxon>Pezizomycotina</taxon>
        <taxon>Sordariomycetes</taxon>
        <taxon>Sordariomycetidae</taxon>
        <taxon>Magnaporthales</taxon>
        <taxon>Pyriculariaceae</taxon>
        <taxon>Pyricularia</taxon>
    </lineage>
</organism>
<keyword evidence="2 3" id="KW-0040">ANK repeat</keyword>
<feature type="repeat" description="ANK" evidence="3">
    <location>
        <begin position="671"/>
        <end position="703"/>
    </location>
</feature>
<keyword evidence="1" id="KW-0677">Repeat</keyword>
<dbReference type="PROSITE" id="PS50088">
    <property type="entry name" value="ANK_REPEAT"/>
    <property type="match status" value="2"/>
</dbReference>
<dbReference type="GO" id="GO:0004672">
    <property type="term" value="F:protein kinase activity"/>
    <property type="evidence" value="ECO:0007669"/>
    <property type="project" value="InterPro"/>
</dbReference>
<dbReference type="InterPro" id="IPR002110">
    <property type="entry name" value="Ankyrin_rpt"/>
</dbReference>
<evidence type="ECO:0000256" key="3">
    <source>
        <dbReference type="PROSITE-ProRule" id="PRU00023"/>
    </source>
</evidence>
<dbReference type="Gene3D" id="1.10.510.10">
    <property type="entry name" value="Transferase(Phosphotransferase) domain 1"/>
    <property type="match status" value="1"/>
</dbReference>
<gene>
    <name evidence="7" type="ORF">PgNI_08512</name>
</gene>
<accession>A0A6P8AUD5</accession>
<dbReference type="InterPro" id="IPR011009">
    <property type="entry name" value="Kinase-like_dom_sf"/>
</dbReference>
<keyword evidence="6" id="KW-1185">Reference proteome</keyword>
<reference evidence="7" key="2">
    <citation type="submission" date="2019-10" db="EMBL/GenBank/DDBJ databases">
        <authorList>
            <consortium name="NCBI Genome Project"/>
        </authorList>
    </citation>
    <scope>NUCLEOTIDE SEQUENCE</scope>
    <source>
        <strain evidence="7">NI907</strain>
    </source>
</reference>
<dbReference type="InterPro" id="IPR000719">
    <property type="entry name" value="Prot_kinase_dom"/>
</dbReference>
<feature type="region of interest" description="Disordered" evidence="4">
    <location>
        <begin position="493"/>
        <end position="522"/>
    </location>
</feature>
<reference evidence="6 7" key="1">
    <citation type="journal article" date="2019" name="Mol. Biol. Evol.">
        <title>Blast fungal genomes show frequent chromosomal changes, gene gains and losses, and effector gene turnover.</title>
        <authorList>
            <person name="Gomez Luciano L.B."/>
            <person name="Jason Tsai I."/>
            <person name="Chuma I."/>
            <person name="Tosa Y."/>
            <person name="Chen Y.H."/>
            <person name="Li J.Y."/>
            <person name="Li M.Y."/>
            <person name="Jade Lu M.Y."/>
            <person name="Nakayashiki H."/>
            <person name="Li W.H."/>
        </authorList>
    </citation>
    <scope>NUCLEOTIDE SEQUENCE [LARGE SCALE GENOMIC DNA]</scope>
    <source>
        <strain evidence="6 7">NI907</strain>
    </source>
</reference>
<dbReference type="GO" id="GO:0005524">
    <property type="term" value="F:ATP binding"/>
    <property type="evidence" value="ECO:0007669"/>
    <property type="project" value="InterPro"/>
</dbReference>
<dbReference type="PANTHER" id="PTHR24189:SF50">
    <property type="entry name" value="ANKYRIN REPEAT AND SOCS BOX PROTEIN 2"/>
    <property type="match status" value="1"/>
</dbReference>
<dbReference type="AlphaFoldDB" id="A0A6P8AUD5"/>
<dbReference type="Proteomes" id="UP000515153">
    <property type="component" value="Chromosome V"/>
</dbReference>
<evidence type="ECO:0000259" key="5">
    <source>
        <dbReference type="PROSITE" id="PS50011"/>
    </source>
</evidence>
<evidence type="ECO:0000313" key="7">
    <source>
        <dbReference type="RefSeq" id="XP_030978517.1"/>
    </source>
</evidence>
<dbReference type="PROSITE" id="PS50297">
    <property type="entry name" value="ANK_REP_REGION"/>
    <property type="match status" value="1"/>
</dbReference>
<name>A0A6P8AUD5_PYRGI</name>
<dbReference type="Pfam" id="PF12796">
    <property type="entry name" value="Ank_2"/>
    <property type="match status" value="1"/>
</dbReference>
<sequence length="757" mass="83983">MSSLVMIRSRKRKTSRSTTQLWQGVDTSPSKRLDIDKIIKGDSNHQIVLGVGSTSFTKSDSLAQVGQCVSDQVYSPKGRRWYARKSLPATTKTDSDQDTVRQDRRSFISEIEQLRLLRHKHVARLAGSYNDVEGIAYLMEPVSDTTLDMLLEGDLDHDARILLRQSFGCLAAALGHIHGHSLHIQQLSSDNISVHHGKLVIGGFGALVQNPEDAAYAAPELIDFCDVDESSRDVWALGVIYLKMLMRLHGMRSSEFRYWVHVYSKEAYGMDEQDSLVDCVENFMASVQGQDRARYQGAAAWTSALLREEPYKRPDCQTLLESILASRHSREFCCTDCRRARASNTTRKNNANLALVKVGHQTLRGLLARIPYVGPKQSHKDYHTGNKTTSGRKTRISPVAEAKSPGYNHAKPVSIRGISEEKLPLSRATSSTIVGFVGDSEEWPPITAKFDAMADSRPLFGSAYDDKDQAFMYLQEEWHEGKRFEMSPTTSLLSLTSQSHHTPRETSPVRPESNPQPRESDEVVVQNLNRSCIQGEANTIRVHLEEALERRLESACDEAWFNVVHSAGNGHSDCVRIFLEAAGSDFVNRVEPGPGRRTALLLAADDQKLTGADLEELVALLLDHGADPNAVDSRGDHALAKLIRRGGDMSRTVEVIARLQNTDLDKPAGESEDRPLHLAVEQANVAVVSLLLHLGADVDPVNAMGVTPLEALVMQVYNAPGLRASREQAKIVQTLWDFGARKDGVKRFYLAREKGHA</sequence>
<feature type="region of interest" description="Disordered" evidence="4">
    <location>
        <begin position="1"/>
        <end position="23"/>
    </location>
</feature>
<dbReference type="SUPFAM" id="SSF56112">
    <property type="entry name" value="Protein kinase-like (PK-like)"/>
    <property type="match status" value="1"/>
</dbReference>
<dbReference type="Gene3D" id="1.25.40.20">
    <property type="entry name" value="Ankyrin repeat-containing domain"/>
    <property type="match status" value="2"/>
</dbReference>
<feature type="repeat" description="ANK" evidence="3">
    <location>
        <begin position="595"/>
        <end position="633"/>
    </location>
</feature>
<dbReference type="RefSeq" id="XP_030978517.1">
    <property type="nucleotide sequence ID" value="XM_031128508.1"/>
</dbReference>
<dbReference type="GeneID" id="41963416"/>
<reference evidence="7" key="3">
    <citation type="submission" date="2025-08" db="UniProtKB">
        <authorList>
            <consortium name="RefSeq"/>
        </authorList>
    </citation>
    <scope>IDENTIFICATION</scope>
    <source>
        <strain evidence="7">NI907</strain>
    </source>
</reference>
<dbReference type="SMART" id="SM00220">
    <property type="entry name" value="S_TKc"/>
    <property type="match status" value="1"/>
</dbReference>
<dbReference type="InterPro" id="IPR036770">
    <property type="entry name" value="Ankyrin_rpt-contain_sf"/>
</dbReference>